<protein>
    <submittedName>
        <fullName evidence="2">Uncharacterized protein</fullName>
    </submittedName>
</protein>
<organism evidence="2 3">
    <name type="scientific">Phakopsora pachyrhizi</name>
    <name type="common">Asian soybean rust disease fungus</name>
    <dbReference type="NCBI Taxonomy" id="170000"/>
    <lineage>
        <taxon>Eukaryota</taxon>
        <taxon>Fungi</taxon>
        <taxon>Dikarya</taxon>
        <taxon>Basidiomycota</taxon>
        <taxon>Pucciniomycotina</taxon>
        <taxon>Pucciniomycetes</taxon>
        <taxon>Pucciniales</taxon>
        <taxon>Phakopsoraceae</taxon>
        <taxon>Phakopsora</taxon>
    </lineage>
</organism>
<dbReference type="AlphaFoldDB" id="A0AAV0B1V9"/>
<comment type="caution">
    <text evidence="2">The sequence shown here is derived from an EMBL/GenBank/DDBJ whole genome shotgun (WGS) entry which is preliminary data.</text>
</comment>
<proteinExistence type="predicted"/>
<gene>
    <name evidence="2" type="ORF">PPACK8108_LOCUS12476</name>
</gene>
<feature type="compositionally biased region" description="Polar residues" evidence="1">
    <location>
        <begin position="11"/>
        <end position="27"/>
    </location>
</feature>
<dbReference type="Proteomes" id="UP001153365">
    <property type="component" value="Unassembled WGS sequence"/>
</dbReference>
<feature type="region of interest" description="Disordered" evidence="1">
    <location>
        <begin position="1"/>
        <end position="42"/>
    </location>
</feature>
<accession>A0AAV0B1V9</accession>
<evidence type="ECO:0000256" key="1">
    <source>
        <dbReference type="SAM" id="MobiDB-lite"/>
    </source>
</evidence>
<keyword evidence="3" id="KW-1185">Reference proteome</keyword>
<sequence>MSQSPIPPKQSEFSTPTSKSSIMNTQSKKGDDEPVATLFSGENNDQLITKELKIRGWKESWKDPIGEISESSSIEVLTGKLIKVEED</sequence>
<reference evidence="2" key="1">
    <citation type="submission" date="2022-06" db="EMBL/GenBank/DDBJ databases">
        <authorList>
            <consortium name="SYNGENTA / RWTH Aachen University"/>
        </authorList>
    </citation>
    <scope>NUCLEOTIDE SEQUENCE</scope>
</reference>
<evidence type="ECO:0000313" key="3">
    <source>
        <dbReference type="Proteomes" id="UP001153365"/>
    </source>
</evidence>
<name>A0AAV0B1V9_PHAPC</name>
<dbReference type="EMBL" id="CALTRL010003001">
    <property type="protein sequence ID" value="CAH7677333.1"/>
    <property type="molecule type" value="Genomic_DNA"/>
</dbReference>
<evidence type="ECO:0000313" key="2">
    <source>
        <dbReference type="EMBL" id="CAH7677333.1"/>
    </source>
</evidence>